<evidence type="ECO:0000313" key="2">
    <source>
        <dbReference type="Proteomes" id="UP001206925"/>
    </source>
</evidence>
<dbReference type="EMBL" id="JAMZMK010006999">
    <property type="protein sequence ID" value="KAI7746307.1"/>
    <property type="molecule type" value="Genomic_DNA"/>
</dbReference>
<sequence>MVNESTDSQKDVSLDSLYIMAELELVLSTNKTHIVAENEGK</sequence>
<dbReference type="Proteomes" id="UP001206925">
    <property type="component" value="Unassembled WGS sequence"/>
</dbReference>
<accession>A0AAD5GKJ2</accession>
<proteinExistence type="predicted"/>
<organism evidence="1 2">
    <name type="scientific">Ambrosia artemisiifolia</name>
    <name type="common">Common ragweed</name>
    <dbReference type="NCBI Taxonomy" id="4212"/>
    <lineage>
        <taxon>Eukaryota</taxon>
        <taxon>Viridiplantae</taxon>
        <taxon>Streptophyta</taxon>
        <taxon>Embryophyta</taxon>
        <taxon>Tracheophyta</taxon>
        <taxon>Spermatophyta</taxon>
        <taxon>Magnoliopsida</taxon>
        <taxon>eudicotyledons</taxon>
        <taxon>Gunneridae</taxon>
        <taxon>Pentapetalae</taxon>
        <taxon>asterids</taxon>
        <taxon>campanulids</taxon>
        <taxon>Asterales</taxon>
        <taxon>Asteraceae</taxon>
        <taxon>Asteroideae</taxon>
        <taxon>Heliantheae alliance</taxon>
        <taxon>Heliantheae</taxon>
        <taxon>Ambrosia</taxon>
    </lineage>
</organism>
<protein>
    <submittedName>
        <fullName evidence="1">Uncharacterized protein</fullName>
    </submittedName>
</protein>
<name>A0AAD5GKJ2_AMBAR</name>
<reference evidence="1" key="1">
    <citation type="submission" date="2022-06" db="EMBL/GenBank/DDBJ databases">
        <title>Uncovering the hologenomic basis of an extraordinary plant invasion.</title>
        <authorList>
            <person name="Bieker V.C."/>
            <person name="Martin M.D."/>
            <person name="Gilbert T."/>
            <person name="Hodgins K."/>
            <person name="Battlay P."/>
            <person name="Petersen B."/>
            <person name="Wilson J."/>
        </authorList>
    </citation>
    <scope>NUCLEOTIDE SEQUENCE</scope>
    <source>
        <strain evidence="1">AA19_3_7</strain>
        <tissue evidence="1">Leaf</tissue>
    </source>
</reference>
<keyword evidence="2" id="KW-1185">Reference proteome</keyword>
<comment type="caution">
    <text evidence="1">The sequence shown here is derived from an EMBL/GenBank/DDBJ whole genome shotgun (WGS) entry which is preliminary data.</text>
</comment>
<dbReference type="AlphaFoldDB" id="A0AAD5GKJ2"/>
<evidence type="ECO:0000313" key="1">
    <source>
        <dbReference type="EMBL" id="KAI7746307.1"/>
    </source>
</evidence>
<gene>
    <name evidence="1" type="ORF">M8C21_027336</name>
</gene>